<dbReference type="InterPro" id="IPR036390">
    <property type="entry name" value="WH_DNA-bd_sf"/>
</dbReference>
<reference evidence="2 3" key="1">
    <citation type="submission" date="2019-09" db="EMBL/GenBank/DDBJ databases">
        <title>Whole genome sequences of isolates from the Mars Exploration Rovers.</title>
        <authorList>
            <person name="Seuylemezian A."/>
            <person name="Vaishampayan P."/>
        </authorList>
    </citation>
    <scope>NUCLEOTIDE SEQUENCE [LARGE SCALE GENOMIC DNA]</scope>
    <source>
        <strain evidence="2 3">MER_TA_151</strain>
    </source>
</reference>
<keyword evidence="3" id="KW-1185">Reference proteome</keyword>
<name>A0A5J5HIY6_9BACI</name>
<organism evidence="2 3">
    <name type="scientific">Niallia endozanthoxylica</name>
    <dbReference type="NCBI Taxonomy" id="2036016"/>
    <lineage>
        <taxon>Bacteria</taxon>
        <taxon>Bacillati</taxon>
        <taxon>Bacillota</taxon>
        <taxon>Bacilli</taxon>
        <taxon>Bacillales</taxon>
        <taxon>Bacillaceae</taxon>
        <taxon>Niallia</taxon>
    </lineage>
</organism>
<dbReference type="PANTHER" id="PTHR38600">
    <property type="entry name" value="TRANSCRIPTIONAL REGULATORY PROTEIN"/>
    <property type="match status" value="1"/>
</dbReference>
<evidence type="ECO:0000313" key="3">
    <source>
        <dbReference type="Proteomes" id="UP000326671"/>
    </source>
</evidence>
<dbReference type="InterPro" id="IPR011991">
    <property type="entry name" value="ArsR-like_HTH"/>
</dbReference>
<comment type="caution">
    <text evidence="2">The sequence shown here is derived from an EMBL/GenBank/DDBJ whole genome shotgun (WGS) entry which is preliminary data.</text>
</comment>
<protein>
    <submittedName>
        <fullName evidence="2">Winged helix-turn-helix transcriptional regulator</fullName>
    </submittedName>
</protein>
<dbReference type="PANTHER" id="PTHR38600:SF2">
    <property type="entry name" value="SLL0088 PROTEIN"/>
    <property type="match status" value="1"/>
</dbReference>
<dbReference type="Gene3D" id="1.10.10.10">
    <property type="entry name" value="Winged helix-like DNA-binding domain superfamily/Winged helix DNA-binding domain"/>
    <property type="match status" value="1"/>
</dbReference>
<dbReference type="EMBL" id="VYKL01000030">
    <property type="protein sequence ID" value="KAA9019968.1"/>
    <property type="molecule type" value="Genomic_DNA"/>
</dbReference>
<dbReference type="OrthoDB" id="155998at2"/>
<dbReference type="InterPro" id="IPR036388">
    <property type="entry name" value="WH-like_DNA-bd_sf"/>
</dbReference>
<dbReference type="AlphaFoldDB" id="A0A5J5HIY6"/>
<dbReference type="GO" id="GO:0003677">
    <property type="term" value="F:DNA binding"/>
    <property type="evidence" value="ECO:0007669"/>
    <property type="project" value="UniProtKB-KW"/>
</dbReference>
<accession>A0A5J5HIY6</accession>
<dbReference type="CDD" id="cd00090">
    <property type="entry name" value="HTH_ARSR"/>
    <property type="match status" value="1"/>
</dbReference>
<evidence type="ECO:0000313" key="2">
    <source>
        <dbReference type="EMBL" id="KAA9019968.1"/>
    </source>
</evidence>
<keyword evidence="1" id="KW-0238">DNA-binding</keyword>
<gene>
    <name evidence="2" type="ORF">F4V44_18885</name>
</gene>
<dbReference type="Proteomes" id="UP000326671">
    <property type="component" value="Unassembled WGS sequence"/>
</dbReference>
<dbReference type="Pfam" id="PF13412">
    <property type="entry name" value="HTH_24"/>
    <property type="match status" value="1"/>
</dbReference>
<evidence type="ECO:0000256" key="1">
    <source>
        <dbReference type="ARBA" id="ARBA00023125"/>
    </source>
</evidence>
<dbReference type="SUPFAM" id="SSF46785">
    <property type="entry name" value="Winged helix' DNA-binding domain"/>
    <property type="match status" value="1"/>
</dbReference>
<proteinExistence type="predicted"/>
<sequence length="211" mass="24955">MVEEMLINTRNTKEQILALLKQYGSLTIMELSTKLEITEMAVRRHVQTLERDKLIRSDIKKQTMGRPSKVYQLAEGGENFFPKRYKEFSLEILHGLKEAGQEELIKVIFQKKRDQFLEQYKMENKNEGLAEKLESLKRIQEREGYMPQIEEQNGKLHFKELNCPYVEIAKEFPEICQAEREFIKKFLDTELTTLESMAEGHTCCHYSIREN</sequence>